<dbReference type="AlphaFoldDB" id="A0A0C2D2S1"/>
<comment type="caution">
    <text evidence="1">The sequence shown here is derived from an EMBL/GenBank/DDBJ whole genome shotgun (WGS) entry which is preliminary data.</text>
</comment>
<evidence type="ECO:0000313" key="2">
    <source>
        <dbReference type="Proteomes" id="UP000031599"/>
    </source>
</evidence>
<gene>
    <name evidence="1" type="ORF">DB30_06785</name>
</gene>
<dbReference type="EMBL" id="JMCC02000073">
    <property type="protein sequence ID" value="KIG14442.1"/>
    <property type="molecule type" value="Genomic_DNA"/>
</dbReference>
<evidence type="ECO:0000313" key="1">
    <source>
        <dbReference type="EMBL" id="KIG14442.1"/>
    </source>
</evidence>
<sequence length="166" mass="17473">MGTARAAGSAADVGAAGAQPAADTVTAQEAVQQIEYDAATARELAMVEALIPAGLDMGNWSIEKVQAPRLGAIAVVMRTPKGDAFQVDMLRRDASAAGLADTKHFSLFIANSGNGSKSTDEWQARGVKVLAHHISRTERSGAPLPELMTFAQRERQHPFGNYGILG</sequence>
<reference evidence="1 2" key="1">
    <citation type="submission" date="2014-12" db="EMBL/GenBank/DDBJ databases">
        <title>Genome assembly of Enhygromyxa salina DSM 15201.</title>
        <authorList>
            <person name="Sharma G."/>
            <person name="Subramanian S."/>
        </authorList>
    </citation>
    <scope>NUCLEOTIDE SEQUENCE [LARGE SCALE GENOMIC DNA]</scope>
    <source>
        <strain evidence="1 2">DSM 15201</strain>
    </source>
</reference>
<proteinExistence type="predicted"/>
<protein>
    <submittedName>
        <fullName evidence="1">Uncharacterized protein</fullName>
    </submittedName>
</protein>
<organism evidence="1 2">
    <name type="scientific">Enhygromyxa salina</name>
    <dbReference type="NCBI Taxonomy" id="215803"/>
    <lineage>
        <taxon>Bacteria</taxon>
        <taxon>Pseudomonadati</taxon>
        <taxon>Myxococcota</taxon>
        <taxon>Polyangia</taxon>
        <taxon>Nannocystales</taxon>
        <taxon>Nannocystaceae</taxon>
        <taxon>Enhygromyxa</taxon>
    </lineage>
</organism>
<name>A0A0C2D2S1_9BACT</name>
<dbReference type="Proteomes" id="UP000031599">
    <property type="component" value="Unassembled WGS sequence"/>
</dbReference>
<accession>A0A0C2D2S1</accession>